<organism evidence="1 2">
    <name type="scientific">Demequina litoralis</name>
    <dbReference type="NCBI Taxonomy" id="3051660"/>
    <lineage>
        <taxon>Bacteria</taxon>
        <taxon>Bacillati</taxon>
        <taxon>Actinomycetota</taxon>
        <taxon>Actinomycetes</taxon>
        <taxon>Micrococcales</taxon>
        <taxon>Demequinaceae</taxon>
        <taxon>Demequina</taxon>
    </lineage>
</organism>
<dbReference type="RefSeq" id="WP_301131375.1">
    <property type="nucleotide sequence ID" value="NZ_JAUHPW010000002.1"/>
</dbReference>
<dbReference type="EMBL" id="JAUHPW010000002">
    <property type="protein sequence ID" value="MDN4474941.1"/>
    <property type="molecule type" value="Genomic_DNA"/>
</dbReference>
<evidence type="ECO:0000313" key="2">
    <source>
        <dbReference type="Proteomes" id="UP001172728"/>
    </source>
</evidence>
<gene>
    <name evidence="1" type="ORF">QQX09_03615</name>
</gene>
<reference evidence="1" key="1">
    <citation type="submission" date="2023-06" db="EMBL/GenBank/DDBJ databases">
        <title>Sysu t00192.</title>
        <authorList>
            <person name="Gao L."/>
            <person name="Fang B.-Z."/>
            <person name="Li W.-J."/>
        </authorList>
    </citation>
    <scope>NUCLEOTIDE SEQUENCE</scope>
    <source>
        <strain evidence="1">SYSU T00192</strain>
    </source>
</reference>
<accession>A0ABT8G712</accession>
<evidence type="ECO:0008006" key="3">
    <source>
        <dbReference type="Google" id="ProtNLM"/>
    </source>
</evidence>
<keyword evidence="2" id="KW-1185">Reference proteome</keyword>
<proteinExistence type="predicted"/>
<sequence length="132" mass="14524">MIELASFSSTVGLVTGPLQDGLAGRDYRVAAVENGASSHILHVFVENAVLGFCVTWDWSEARCAAYPAPQRAEWWRWAIGPHCLARWRGTDVPADEGSAEAVALLLGRVGELEALARDPGRWQDVRRGRLPW</sequence>
<evidence type="ECO:0000313" key="1">
    <source>
        <dbReference type="EMBL" id="MDN4474941.1"/>
    </source>
</evidence>
<dbReference type="Proteomes" id="UP001172728">
    <property type="component" value="Unassembled WGS sequence"/>
</dbReference>
<name>A0ABT8G712_9MICO</name>
<protein>
    <recommendedName>
        <fullName evidence="3">DUF3291 domain-containing protein</fullName>
    </recommendedName>
</protein>
<comment type="caution">
    <text evidence="1">The sequence shown here is derived from an EMBL/GenBank/DDBJ whole genome shotgun (WGS) entry which is preliminary data.</text>
</comment>